<evidence type="ECO:0000256" key="4">
    <source>
        <dbReference type="ARBA" id="ARBA00022989"/>
    </source>
</evidence>
<feature type="transmembrane region" description="Helical" evidence="6">
    <location>
        <begin position="20"/>
        <end position="44"/>
    </location>
</feature>
<comment type="caution">
    <text evidence="8">The sequence shown here is derived from an EMBL/GenBank/DDBJ whole genome shotgun (WGS) entry which is preliminary data.</text>
</comment>
<sequence length="530" mass="56357">MNLVPFADSAWSVLPPLLAVLLAVVTRQVLLSLGAGIVAGALMLNQFSLSQTLNYLYQKIVAIFWSGGALNHDNVNMLIFMLLLGALISLMSVSGATQAFADWAAVRCKDRRSAKSLTGLMVFIFFIDDFFHSLSVGAICRPVTDRFQISRAKLAYLLDSTAAPVCVLMPISSWGAYIIALVGGILAAHQLTDQSPIAAFVEMMPMNLYAVFTLLMVICVIAFQLDIGPMRKHEARAQQGQLWDHSKGRPPGLDMETPETAQGGMIDMVLPILTLTAATVFFMVQSGADVLSDKGQAFSLIGAFENTNVGLSLVYGAICSLVVSMGLALRLKLSAKIWLKAAPQGISAMMPAIIILLFAWTIGTVVRDMQTGVYLASLSQGSLPVELLPAVVFLLSCVMAFATGTSWGTFGIMLPLAGDIAAASDITMLLPMLSAVLAGAVFGDHSSPISSTSILSATGAGCHHMDHVLTQLPYAGSVAFGALLGYLVMGFTHSSWLGVAASSVWFVAFCLFALRRRQSDPELSLASSEA</sequence>
<evidence type="ECO:0000313" key="8">
    <source>
        <dbReference type="EMBL" id="KLV09973.1"/>
    </source>
</evidence>
<feature type="transmembrane region" description="Helical" evidence="6">
    <location>
        <begin position="161"/>
        <end position="188"/>
    </location>
</feature>
<dbReference type="Pfam" id="PF03553">
    <property type="entry name" value="Na_H_antiporter"/>
    <property type="match status" value="1"/>
</dbReference>
<keyword evidence="2" id="KW-1003">Cell membrane</keyword>
<dbReference type="EMBL" id="LDOU01000007">
    <property type="protein sequence ID" value="KLV09973.1"/>
    <property type="molecule type" value="Genomic_DNA"/>
</dbReference>
<name>A0A0J1HED6_9GAMM</name>
<dbReference type="OrthoDB" id="9762978at2"/>
<dbReference type="RefSeq" id="WP_047885061.1">
    <property type="nucleotide sequence ID" value="NZ_CP071326.1"/>
</dbReference>
<keyword evidence="9" id="KW-1185">Reference proteome</keyword>
<dbReference type="PANTHER" id="PTHR43478:SF3">
    <property type="entry name" value="LYSINE TRANSPORTER LYSW"/>
    <property type="match status" value="1"/>
</dbReference>
<evidence type="ECO:0000259" key="7">
    <source>
        <dbReference type="Pfam" id="PF03553"/>
    </source>
</evidence>
<evidence type="ECO:0000256" key="6">
    <source>
        <dbReference type="SAM" id="Phobius"/>
    </source>
</evidence>
<feature type="transmembrane region" description="Helical" evidence="6">
    <location>
        <begin position="208"/>
        <end position="227"/>
    </location>
</feature>
<proteinExistence type="predicted"/>
<feature type="transmembrane region" description="Helical" evidence="6">
    <location>
        <begin position="120"/>
        <end position="140"/>
    </location>
</feature>
<reference evidence="8 9" key="1">
    <citation type="submission" date="2015-05" db="EMBL/GenBank/DDBJ databases">
        <title>Photobacterium galathea sp. nov.</title>
        <authorList>
            <person name="Machado H."/>
            <person name="Gram L."/>
        </authorList>
    </citation>
    <scope>NUCLEOTIDE SEQUENCE [LARGE SCALE GENOMIC DNA]</scope>
    <source>
        <strain evidence="8 9">DSM 22954</strain>
    </source>
</reference>
<keyword evidence="3 6" id="KW-0812">Transmembrane</keyword>
<evidence type="ECO:0000256" key="2">
    <source>
        <dbReference type="ARBA" id="ARBA00022475"/>
    </source>
</evidence>
<evidence type="ECO:0000256" key="1">
    <source>
        <dbReference type="ARBA" id="ARBA00004651"/>
    </source>
</evidence>
<dbReference type="AlphaFoldDB" id="A0A0J1HED6"/>
<feature type="transmembrane region" description="Helical" evidence="6">
    <location>
        <begin position="78"/>
        <end position="100"/>
    </location>
</feature>
<feature type="transmembrane region" description="Helical" evidence="6">
    <location>
        <begin position="313"/>
        <end position="333"/>
    </location>
</feature>
<evidence type="ECO:0000313" key="9">
    <source>
        <dbReference type="Proteomes" id="UP000035909"/>
    </source>
</evidence>
<dbReference type="InterPro" id="IPR018461">
    <property type="entry name" value="Na/H_Antiport_NhaC-like_C"/>
</dbReference>
<feature type="domain" description="Na+/H+ antiporter NhaC-like C-terminal" evidence="7">
    <location>
        <begin position="165"/>
        <end position="491"/>
    </location>
</feature>
<feature type="transmembrane region" description="Helical" evidence="6">
    <location>
        <begin position="345"/>
        <end position="367"/>
    </location>
</feature>
<protein>
    <recommendedName>
        <fullName evidence="7">Na+/H+ antiporter NhaC-like C-terminal domain-containing protein</fullName>
    </recommendedName>
</protein>
<dbReference type="GO" id="GO:0005886">
    <property type="term" value="C:plasma membrane"/>
    <property type="evidence" value="ECO:0007669"/>
    <property type="project" value="UniProtKB-SubCell"/>
</dbReference>
<feature type="transmembrane region" description="Helical" evidence="6">
    <location>
        <begin position="387"/>
        <end position="414"/>
    </location>
</feature>
<feature type="transmembrane region" description="Helical" evidence="6">
    <location>
        <begin position="265"/>
        <end position="284"/>
    </location>
</feature>
<feature type="transmembrane region" description="Helical" evidence="6">
    <location>
        <begin position="496"/>
        <end position="514"/>
    </location>
</feature>
<dbReference type="PANTHER" id="PTHR43478">
    <property type="entry name" value="NA+/H+ ANTIPORTER-RELATED"/>
    <property type="match status" value="1"/>
</dbReference>
<organism evidence="8 9">
    <name type="scientific">Photobacterium ganghwense</name>
    <dbReference type="NCBI Taxonomy" id="320778"/>
    <lineage>
        <taxon>Bacteria</taxon>
        <taxon>Pseudomonadati</taxon>
        <taxon>Pseudomonadota</taxon>
        <taxon>Gammaproteobacteria</taxon>
        <taxon>Vibrionales</taxon>
        <taxon>Vibrionaceae</taxon>
        <taxon>Photobacterium</taxon>
    </lineage>
</organism>
<dbReference type="Proteomes" id="UP000035909">
    <property type="component" value="Unassembled WGS sequence"/>
</dbReference>
<feature type="transmembrane region" description="Helical" evidence="6">
    <location>
        <begin position="426"/>
        <end position="443"/>
    </location>
</feature>
<comment type="subcellular location">
    <subcellularLocation>
        <location evidence="1">Cell membrane</location>
        <topology evidence="1">Multi-pass membrane protein</topology>
    </subcellularLocation>
</comment>
<keyword evidence="5 6" id="KW-0472">Membrane</keyword>
<gene>
    <name evidence="8" type="ORF">ABT57_09905</name>
</gene>
<dbReference type="STRING" id="320778.ABT57_09905"/>
<evidence type="ECO:0000256" key="5">
    <source>
        <dbReference type="ARBA" id="ARBA00023136"/>
    </source>
</evidence>
<evidence type="ECO:0000256" key="3">
    <source>
        <dbReference type="ARBA" id="ARBA00022692"/>
    </source>
</evidence>
<accession>A0A0J1HED6</accession>
<keyword evidence="4 6" id="KW-1133">Transmembrane helix</keyword>
<dbReference type="PATRIC" id="fig|320778.3.peg.2162"/>